<evidence type="ECO:0000313" key="3">
    <source>
        <dbReference type="EMBL" id="RYR55352.1"/>
    </source>
</evidence>
<feature type="compositionally biased region" description="Low complexity" evidence="1">
    <location>
        <begin position="549"/>
        <end position="562"/>
    </location>
</feature>
<name>A0A445CWQ5_ARAHY</name>
<reference evidence="3 4" key="1">
    <citation type="submission" date="2019-01" db="EMBL/GenBank/DDBJ databases">
        <title>Sequencing of cultivated peanut Arachis hypogaea provides insights into genome evolution and oil improvement.</title>
        <authorList>
            <person name="Chen X."/>
        </authorList>
    </citation>
    <scope>NUCLEOTIDE SEQUENCE [LARGE SCALE GENOMIC DNA]</scope>
    <source>
        <strain evidence="4">cv. Fuhuasheng</strain>
        <tissue evidence="3">Leaves</tissue>
    </source>
</reference>
<sequence>MGFLKRSGDSNVIYDGSLVTEIHRVNVETCNLFFIEELFLDLGYPGYNEVYWLEPGLDLAKGLRMLRTDAEVMRMCESAMKNDNTVHLYFDHPIDANPEIIDEDTVSDGSSESVVEINPPGQTNEKDNEVVNEATGEVNELNKALSVVVNETVNEVVTDATVDVNELNKSESGIMNEDVNDRDGDKDTEGASAPEKGVKKVRKRHPRPPLSGLSQERRVAETGQPEGDHREAETVNESTHEINADDANEGANFGTPILDDLRPEEAVTENAAAPRVEVPNPNRENEDSGPEMYQYEYEELCSPPGFNDEEELVFPQHNPNTPYEKIILELNMKFKNMDHFKVVVQKYNIQIGRYVFYLRNEKKRCRVIYYDPDCPWLDIIVEFALRDQLEQQLKSKTLMRKKLESKKLTERRPWRLHMLHMLQMRRTSLKTIHKVSLIRELTATSTTPPTLTQNAAATPPSPAQPRVVRLAARSKFQILALPSSAAVPCNRSESMPQGPTVRPTLQAQLSILFRPLTVTRKIMAAISSATQSRFTGFMPTPFLKRKKSSGPLPSKPSTNDKK</sequence>
<evidence type="ECO:0000259" key="2">
    <source>
        <dbReference type="Pfam" id="PF26130"/>
    </source>
</evidence>
<evidence type="ECO:0000256" key="1">
    <source>
        <dbReference type="SAM" id="MobiDB-lite"/>
    </source>
</evidence>
<dbReference type="InterPro" id="IPR058594">
    <property type="entry name" value="PB1-like_dom_pln"/>
</dbReference>
<feature type="region of interest" description="Disordered" evidence="1">
    <location>
        <begin position="540"/>
        <end position="562"/>
    </location>
</feature>
<keyword evidence="4" id="KW-1185">Reference proteome</keyword>
<feature type="region of interest" description="Disordered" evidence="1">
    <location>
        <begin position="168"/>
        <end position="260"/>
    </location>
</feature>
<dbReference type="Pfam" id="PF26130">
    <property type="entry name" value="PB1-like"/>
    <property type="match status" value="1"/>
</dbReference>
<evidence type="ECO:0000313" key="4">
    <source>
        <dbReference type="Proteomes" id="UP000289738"/>
    </source>
</evidence>
<feature type="domain" description="PB1-like" evidence="2">
    <location>
        <begin position="2"/>
        <end position="92"/>
    </location>
</feature>
<feature type="region of interest" description="Disordered" evidence="1">
    <location>
        <begin position="105"/>
        <end position="126"/>
    </location>
</feature>
<dbReference type="AlphaFoldDB" id="A0A445CWQ5"/>
<gene>
    <name evidence="3" type="ORF">Ahy_A06g030589</name>
</gene>
<feature type="compositionally biased region" description="Basic and acidic residues" evidence="1">
    <location>
        <begin position="215"/>
        <end position="243"/>
    </location>
</feature>
<comment type="caution">
    <text evidence="3">The sequence shown here is derived from an EMBL/GenBank/DDBJ whole genome shotgun (WGS) entry which is preliminary data.</text>
</comment>
<organism evidence="3 4">
    <name type="scientific">Arachis hypogaea</name>
    <name type="common">Peanut</name>
    <dbReference type="NCBI Taxonomy" id="3818"/>
    <lineage>
        <taxon>Eukaryota</taxon>
        <taxon>Viridiplantae</taxon>
        <taxon>Streptophyta</taxon>
        <taxon>Embryophyta</taxon>
        <taxon>Tracheophyta</taxon>
        <taxon>Spermatophyta</taxon>
        <taxon>Magnoliopsida</taxon>
        <taxon>eudicotyledons</taxon>
        <taxon>Gunneridae</taxon>
        <taxon>Pentapetalae</taxon>
        <taxon>rosids</taxon>
        <taxon>fabids</taxon>
        <taxon>Fabales</taxon>
        <taxon>Fabaceae</taxon>
        <taxon>Papilionoideae</taxon>
        <taxon>50 kb inversion clade</taxon>
        <taxon>dalbergioids sensu lato</taxon>
        <taxon>Dalbergieae</taxon>
        <taxon>Pterocarpus clade</taxon>
        <taxon>Arachis</taxon>
    </lineage>
</organism>
<dbReference type="EMBL" id="SDMP01000006">
    <property type="protein sequence ID" value="RYR55352.1"/>
    <property type="molecule type" value="Genomic_DNA"/>
</dbReference>
<proteinExistence type="predicted"/>
<accession>A0A445CWQ5</accession>
<protein>
    <recommendedName>
        <fullName evidence="2">PB1-like domain-containing protein</fullName>
    </recommendedName>
</protein>
<feature type="compositionally biased region" description="Basic and acidic residues" evidence="1">
    <location>
        <begin position="179"/>
        <end position="189"/>
    </location>
</feature>
<dbReference type="Proteomes" id="UP000289738">
    <property type="component" value="Chromosome A06"/>
</dbReference>